<evidence type="ECO:0000256" key="11">
    <source>
        <dbReference type="ARBA" id="ARBA00023004"/>
    </source>
</evidence>
<gene>
    <name evidence="17" type="ORF">AMOR_57730</name>
</gene>
<keyword evidence="9" id="KW-0227">DNA damage</keyword>
<dbReference type="SMART" id="SM00478">
    <property type="entry name" value="ENDO3c"/>
    <property type="match status" value="1"/>
</dbReference>
<evidence type="ECO:0000256" key="13">
    <source>
        <dbReference type="ARBA" id="ARBA00023204"/>
    </source>
</evidence>
<reference evidence="18" key="1">
    <citation type="journal article" date="2022" name="Int. J. Syst. Evol. Microbiol.">
        <title>Anaeromyxobacter oryzae sp. nov., Anaeromyxobacter diazotrophicus sp. nov. and Anaeromyxobacter paludicola sp. nov., isolated from paddy soils.</title>
        <authorList>
            <person name="Itoh H."/>
            <person name="Xu Z."/>
            <person name="Mise K."/>
            <person name="Masuda Y."/>
            <person name="Ushijima N."/>
            <person name="Hayakawa C."/>
            <person name="Shiratori Y."/>
            <person name="Senoo K."/>
        </authorList>
    </citation>
    <scope>NUCLEOTIDE SEQUENCE [LARGE SCALE GENOMIC DNA]</scope>
    <source>
        <strain evidence="18">Red232</strain>
    </source>
</reference>
<evidence type="ECO:0000256" key="8">
    <source>
        <dbReference type="ARBA" id="ARBA00022723"/>
    </source>
</evidence>
<evidence type="ECO:0000256" key="10">
    <source>
        <dbReference type="ARBA" id="ARBA00022801"/>
    </source>
</evidence>
<evidence type="ECO:0000313" key="18">
    <source>
        <dbReference type="Proteomes" id="UP001162891"/>
    </source>
</evidence>
<dbReference type="EC" id="3.2.2.31" evidence="5"/>
<dbReference type="PANTHER" id="PTHR42944:SF1">
    <property type="entry name" value="ADENINE DNA GLYCOSYLASE"/>
    <property type="match status" value="1"/>
</dbReference>
<proteinExistence type="inferred from homology"/>
<dbReference type="Pfam" id="PF00633">
    <property type="entry name" value="HHH"/>
    <property type="match status" value="1"/>
</dbReference>
<evidence type="ECO:0000256" key="5">
    <source>
        <dbReference type="ARBA" id="ARBA00012045"/>
    </source>
</evidence>
<dbReference type="InterPro" id="IPR005760">
    <property type="entry name" value="A/G_AdeGlyc_MutY"/>
</dbReference>
<comment type="similarity">
    <text evidence="4">Belongs to the Nth/MutY family.</text>
</comment>
<comment type="function">
    <text evidence="3">Adenine glycosylase active on G-A mispairs. MutY also corrects error-prone DNA synthesis past GO lesions which are due to the oxidatively damaged form of guanine: 7,8-dihydro-8-oxoguanine (8-oxo-dGTP).</text>
</comment>
<comment type="catalytic activity">
    <reaction evidence="1">
        <text>Hydrolyzes free adenine bases from 7,8-dihydro-8-oxoguanine:adenine mismatched double-stranded DNA, leaving an apurinic site.</text>
        <dbReference type="EC" id="3.2.2.31"/>
    </reaction>
</comment>
<dbReference type="InterPro" id="IPR044298">
    <property type="entry name" value="MIG/MutY"/>
</dbReference>
<dbReference type="SUPFAM" id="SSF48150">
    <property type="entry name" value="DNA-glycosylase"/>
    <property type="match status" value="1"/>
</dbReference>
<accession>A0ABM7X4P1</accession>
<comment type="cofactor">
    <cofactor evidence="2">
        <name>[4Fe-4S] cluster</name>
        <dbReference type="ChEBI" id="CHEBI:49883"/>
    </cofactor>
</comment>
<dbReference type="InterPro" id="IPR023170">
    <property type="entry name" value="HhH_base_excis_C"/>
</dbReference>
<keyword evidence="10" id="KW-0378">Hydrolase</keyword>
<evidence type="ECO:0000256" key="3">
    <source>
        <dbReference type="ARBA" id="ARBA00002933"/>
    </source>
</evidence>
<keyword evidence="11" id="KW-0408">Iron</keyword>
<keyword evidence="13" id="KW-0234">DNA repair</keyword>
<dbReference type="CDD" id="cd00056">
    <property type="entry name" value="ENDO3c"/>
    <property type="match status" value="1"/>
</dbReference>
<evidence type="ECO:0000256" key="14">
    <source>
        <dbReference type="ARBA" id="ARBA00023295"/>
    </source>
</evidence>
<dbReference type="Gene3D" id="3.90.79.10">
    <property type="entry name" value="Nucleoside Triphosphate Pyrophosphohydrolase"/>
    <property type="match status" value="1"/>
</dbReference>
<protein>
    <recommendedName>
        <fullName evidence="6">Adenine DNA glycosylase</fullName>
        <ecNumber evidence="5">3.2.2.31</ecNumber>
    </recommendedName>
</protein>
<keyword evidence="7" id="KW-0004">4Fe-4S</keyword>
<organism evidence="17 18">
    <name type="scientific">Anaeromyxobacter oryzae</name>
    <dbReference type="NCBI Taxonomy" id="2918170"/>
    <lineage>
        <taxon>Bacteria</taxon>
        <taxon>Pseudomonadati</taxon>
        <taxon>Myxococcota</taxon>
        <taxon>Myxococcia</taxon>
        <taxon>Myxococcales</taxon>
        <taxon>Cystobacterineae</taxon>
        <taxon>Anaeromyxobacteraceae</taxon>
        <taxon>Anaeromyxobacter</taxon>
    </lineage>
</organism>
<dbReference type="InterPro" id="IPR029119">
    <property type="entry name" value="MutY_C"/>
</dbReference>
<keyword evidence="12" id="KW-0411">Iron-sulfur</keyword>
<dbReference type="PANTHER" id="PTHR42944">
    <property type="entry name" value="ADENINE DNA GLYCOSYLASE"/>
    <property type="match status" value="1"/>
</dbReference>
<evidence type="ECO:0000256" key="6">
    <source>
        <dbReference type="ARBA" id="ARBA00022023"/>
    </source>
</evidence>
<evidence type="ECO:0000256" key="1">
    <source>
        <dbReference type="ARBA" id="ARBA00000843"/>
    </source>
</evidence>
<evidence type="ECO:0000259" key="16">
    <source>
        <dbReference type="SMART" id="SM00478"/>
    </source>
</evidence>
<feature type="domain" description="HhH-GPD" evidence="16">
    <location>
        <begin position="50"/>
        <end position="200"/>
    </location>
</feature>
<keyword evidence="14" id="KW-0326">Glycosidase</keyword>
<evidence type="ECO:0000256" key="7">
    <source>
        <dbReference type="ARBA" id="ARBA00022485"/>
    </source>
</evidence>
<dbReference type="Gene3D" id="1.10.340.30">
    <property type="entry name" value="Hypothetical protein, domain 2"/>
    <property type="match status" value="1"/>
</dbReference>
<feature type="region of interest" description="Disordered" evidence="15">
    <location>
        <begin position="366"/>
        <end position="387"/>
    </location>
</feature>
<keyword evidence="8" id="KW-0479">Metal-binding</keyword>
<dbReference type="NCBIfam" id="TIGR01084">
    <property type="entry name" value="mutY"/>
    <property type="match status" value="1"/>
</dbReference>
<dbReference type="Pfam" id="PF14815">
    <property type="entry name" value="NUDIX_4"/>
    <property type="match status" value="1"/>
</dbReference>
<dbReference type="InterPro" id="IPR003265">
    <property type="entry name" value="HhH-GPD_domain"/>
</dbReference>
<dbReference type="SUPFAM" id="SSF55811">
    <property type="entry name" value="Nudix"/>
    <property type="match status" value="1"/>
</dbReference>
<evidence type="ECO:0000256" key="2">
    <source>
        <dbReference type="ARBA" id="ARBA00001966"/>
    </source>
</evidence>
<evidence type="ECO:0000313" key="17">
    <source>
        <dbReference type="EMBL" id="BDG06777.1"/>
    </source>
</evidence>
<keyword evidence="18" id="KW-1185">Reference proteome</keyword>
<dbReference type="EMBL" id="AP025591">
    <property type="protein sequence ID" value="BDG06777.1"/>
    <property type="molecule type" value="Genomic_DNA"/>
</dbReference>
<sequence length="387" mass="41745">MPRVSGIPPARRAALRRRLLAWYDGGHRELPWRFPQRAADGYRVWLAEVMLQQTQVQAVIPYFERFLARFPTLDALAAAREEDVLALWSGLGYYARGRNLLAAARAARARHGGLPASVEALRALPGFGPYTAGAVASIAFAIPAPVVDGNVARVLARLFLVDGAPGDARTRARLWALAADLVDPARPGDLNQALMELGATVCGKPAPRCDRCPVAALCAARAGGREREVPPARLRPARRPLVLACALVERRGAVLVLPRRARGLFGGLLGPPAVEVAGGDDVRAALARTVRAEHGIDLAVGEEAAVVRRVLTHRELTLRGFRCEAARIPRGAEGAWIREAAGRRSGLPTAFAALIDTFFSTCRGVQDKKRPLRRGPPGAKFRDRVRA</sequence>
<evidence type="ECO:0000256" key="9">
    <source>
        <dbReference type="ARBA" id="ARBA00022763"/>
    </source>
</evidence>
<dbReference type="InterPro" id="IPR011257">
    <property type="entry name" value="DNA_glycosylase"/>
</dbReference>
<dbReference type="Proteomes" id="UP001162891">
    <property type="component" value="Chromosome"/>
</dbReference>
<dbReference type="InterPro" id="IPR000445">
    <property type="entry name" value="HhH_motif"/>
</dbReference>
<evidence type="ECO:0000256" key="12">
    <source>
        <dbReference type="ARBA" id="ARBA00023014"/>
    </source>
</evidence>
<dbReference type="InterPro" id="IPR015797">
    <property type="entry name" value="NUDIX_hydrolase-like_dom_sf"/>
</dbReference>
<dbReference type="Pfam" id="PF00730">
    <property type="entry name" value="HhH-GPD"/>
    <property type="match status" value="1"/>
</dbReference>
<dbReference type="Gene3D" id="1.10.1670.10">
    <property type="entry name" value="Helix-hairpin-Helix base-excision DNA repair enzymes (C-terminal)"/>
    <property type="match status" value="1"/>
</dbReference>
<evidence type="ECO:0000256" key="15">
    <source>
        <dbReference type="SAM" id="MobiDB-lite"/>
    </source>
</evidence>
<evidence type="ECO:0000256" key="4">
    <source>
        <dbReference type="ARBA" id="ARBA00008343"/>
    </source>
</evidence>
<name>A0ABM7X4P1_9BACT</name>